<keyword evidence="1" id="KW-0812">Transmembrane</keyword>
<dbReference type="RefSeq" id="WP_344819415.1">
    <property type="nucleotide sequence ID" value="NZ_BAABCP010000001.1"/>
</dbReference>
<sequence>MRKQDDSPEAAIGRLDRYLAYTALALAAASIICFFAIIIGTATGMDQAAFGTGVWPFLAAVPLFGLPLAFLLIIALLVITFVRRGRANRRG</sequence>
<accession>A0ABP7NBF3</accession>
<gene>
    <name evidence="2" type="ORF">GCM10022383_19920</name>
</gene>
<evidence type="ECO:0000313" key="2">
    <source>
        <dbReference type="EMBL" id="GAA3942070.1"/>
    </source>
</evidence>
<feature type="transmembrane region" description="Helical" evidence="1">
    <location>
        <begin position="21"/>
        <end position="42"/>
    </location>
</feature>
<evidence type="ECO:0000256" key="1">
    <source>
        <dbReference type="SAM" id="Phobius"/>
    </source>
</evidence>
<evidence type="ECO:0008006" key="4">
    <source>
        <dbReference type="Google" id="ProtNLM"/>
    </source>
</evidence>
<proteinExistence type="predicted"/>
<name>A0ABP7NBF3_9MICO</name>
<keyword evidence="1" id="KW-0472">Membrane</keyword>
<organism evidence="2 3">
    <name type="scientific">Microbacterium soli</name>
    <dbReference type="NCBI Taxonomy" id="446075"/>
    <lineage>
        <taxon>Bacteria</taxon>
        <taxon>Bacillati</taxon>
        <taxon>Actinomycetota</taxon>
        <taxon>Actinomycetes</taxon>
        <taxon>Micrococcales</taxon>
        <taxon>Microbacteriaceae</taxon>
        <taxon>Microbacterium</taxon>
    </lineage>
</organism>
<evidence type="ECO:0000313" key="3">
    <source>
        <dbReference type="Proteomes" id="UP001501591"/>
    </source>
</evidence>
<comment type="caution">
    <text evidence="2">The sequence shown here is derived from an EMBL/GenBank/DDBJ whole genome shotgun (WGS) entry which is preliminary data.</text>
</comment>
<feature type="transmembrane region" description="Helical" evidence="1">
    <location>
        <begin position="54"/>
        <end position="82"/>
    </location>
</feature>
<protein>
    <recommendedName>
        <fullName evidence="4">Multidrug ABC transporter ATPase</fullName>
    </recommendedName>
</protein>
<reference evidence="3" key="1">
    <citation type="journal article" date="2019" name="Int. J. Syst. Evol. Microbiol.">
        <title>The Global Catalogue of Microorganisms (GCM) 10K type strain sequencing project: providing services to taxonomists for standard genome sequencing and annotation.</title>
        <authorList>
            <consortium name="The Broad Institute Genomics Platform"/>
            <consortium name="The Broad Institute Genome Sequencing Center for Infectious Disease"/>
            <person name="Wu L."/>
            <person name="Ma J."/>
        </authorList>
    </citation>
    <scope>NUCLEOTIDE SEQUENCE [LARGE SCALE GENOMIC DNA]</scope>
    <source>
        <strain evidence="3">JCM 17024</strain>
    </source>
</reference>
<dbReference type="Proteomes" id="UP001501591">
    <property type="component" value="Unassembled WGS sequence"/>
</dbReference>
<keyword evidence="3" id="KW-1185">Reference proteome</keyword>
<keyword evidence="1" id="KW-1133">Transmembrane helix</keyword>
<dbReference type="EMBL" id="BAABCP010000001">
    <property type="protein sequence ID" value="GAA3942070.1"/>
    <property type="molecule type" value="Genomic_DNA"/>
</dbReference>